<feature type="region of interest" description="Disordered" evidence="1">
    <location>
        <begin position="202"/>
        <end position="381"/>
    </location>
</feature>
<feature type="compositionally biased region" description="Polar residues" evidence="1">
    <location>
        <begin position="137"/>
        <end position="153"/>
    </location>
</feature>
<feature type="region of interest" description="Disordered" evidence="1">
    <location>
        <begin position="117"/>
        <end position="185"/>
    </location>
</feature>
<dbReference type="RefSeq" id="WP_316434397.1">
    <property type="nucleotide sequence ID" value="NZ_CP053586.1"/>
</dbReference>
<reference evidence="2" key="1">
    <citation type="submission" date="2020-05" db="EMBL/GenBank/DDBJ databases">
        <authorList>
            <person name="Zhu T."/>
            <person name="Keshari N."/>
            <person name="Lu X."/>
        </authorList>
    </citation>
    <scope>NUCLEOTIDE SEQUENCE</scope>
    <source>
        <strain evidence="2">NK1-12</strain>
    </source>
</reference>
<name>A0AA96WIL6_9CYAN</name>
<feature type="compositionally biased region" description="Polar residues" evidence="1">
    <location>
        <begin position="162"/>
        <end position="185"/>
    </location>
</feature>
<proteinExistence type="predicted"/>
<feature type="compositionally biased region" description="Low complexity" evidence="1">
    <location>
        <begin position="249"/>
        <end position="267"/>
    </location>
</feature>
<evidence type="ECO:0000256" key="1">
    <source>
        <dbReference type="SAM" id="MobiDB-lite"/>
    </source>
</evidence>
<organism evidence="2">
    <name type="scientific">Leptolyngbya sp. NK1-12</name>
    <dbReference type="NCBI Taxonomy" id="2547451"/>
    <lineage>
        <taxon>Bacteria</taxon>
        <taxon>Bacillati</taxon>
        <taxon>Cyanobacteriota</taxon>
        <taxon>Cyanophyceae</taxon>
        <taxon>Leptolyngbyales</taxon>
        <taxon>Leptolyngbyaceae</taxon>
        <taxon>Leptolyngbya group</taxon>
        <taxon>Leptolyngbya</taxon>
    </lineage>
</organism>
<protein>
    <submittedName>
        <fullName evidence="2">Uncharacterized protein</fullName>
    </submittedName>
</protein>
<sequence>MPTQRSSATIRALKAKLQVLSKPSVWAAAMVLGLPLLFLADYWQHPEKFSLATSGANSNTAGDIATDLATETDALPTISDASTILDLPDATDLSGANALPSDASSLKVDLLTRLLSSPSSSSASKPSAAPKSRSNSQPRASRNPFTAGSSQPATAELDNLFSADTTTPTNSAFPSQLGTSSAANSTAENPLQVAIQRILGQPSASEQAAPANTQADVQASSETEATAQTGSNSATPAPTGGQGYGQGYGQPSFSQPSFSQPSGFQPSYVPQTSPAPGTTGYTLPPAFRTPTNTPGFYPNTTSPNFTTPQIAPTVRTQPIPGSYSGSYGSTPGYGTTAPSPSPNFSAPSSSNAQSQQAPFSVPRTPPGQYIGGGEINTFSNP</sequence>
<feature type="compositionally biased region" description="Polar residues" evidence="1">
    <location>
        <begin position="268"/>
        <end position="281"/>
    </location>
</feature>
<feature type="compositionally biased region" description="Low complexity" evidence="1">
    <location>
        <begin position="117"/>
        <end position="136"/>
    </location>
</feature>
<feature type="compositionally biased region" description="Low complexity" evidence="1">
    <location>
        <begin position="320"/>
        <end position="360"/>
    </location>
</feature>
<dbReference type="AlphaFoldDB" id="A0AA96WIL6"/>
<dbReference type="EMBL" id="CP053586">
    <property type="protein sequence ID" value="WNZ22851.1"/>
    <property type="molecule type" value="Genomic_DNA"/>
</dbReference>
<feature type="compositionally biased region" description="Polar residues" evidence="1">
    <location>
        <begin position="202"/>
        <end position="236"/>
    </location>
</feature>
<gene>
    <name evidence="2" type="ORF">HJG54_08270</name>
</gene>
<feature type="compositionally biased region" description="Polar residues" evidence="1">
    <location>
        <begin position="289"/>
        <end position="316"/>
    </location>
</feature>
<evidence type="ECO:0000313" key="2">
    <source>
        <dbReference type="EMBL" id="WNZ22851.1"/>
    </source>
</evidence>
<accession>A0AA96WIL6</accession>